<evidence type="ECO:0000313" key="3">
    <source>
        <dbReference type="EMBL" id="CAA3019714.1"/>
    </source>
</evidence>
<dbReference type="InterPro" id="IPR050804">
    <property type="entry name" value="MCC"/>
</dbReference>
<dbReference type="Gene3D" id="2.60.210.10">
    <property type="entry name" value="Apoptosis, Tumor Necrosis Factor Receptor Associated Protein 2, Chain A"/>
    <property type="match status" value="1"/>
</dbReference>
<dbReference type="CDD" id="cd00121">
    <property type="entry name" value="MATH"/>
    <property type="match status" value="1"/>
</dbReference>
<feature type="domain" description="MATH" evidence="2">
    <location>
        <begin position="1"/>
        <end position="119"/>
    </location>
</feature>
<dbReference type="InterPro" id="IPR002083">
    <property type="entry name" value="MATH/TRAF_dom"/>
</dbReference>
<dbReference type="Pfam" id="PF22486">
    <property type="entry name" value="MATH_2"/>
    <property type="match status" value="1"/>
</dbReference>
<dbReference type="EMBL" id="CACTIH010009029">
    <property type="protein sequence ID" value="CAA3019714.1"/>
    <property type="molecule type" value="Genomic_DNA"/>
</dbReference>
<keyword evidence="4" id="KW-1185">Reference proteome</keyword>
<dbReference type="SUPFAM" id="SSF49599">
    <property type="entry name" value="TRAF domain-like"/>
    <property type="match status" value="1"/>
</dbReference>
<dbReference type="InterPro" id="IPR008974">
    <property type="entry name" value="TRAF-like"/>
</dbReference>
<name>A0A8S0UIB5_OLEEU</name>
<sequence length="298" mass="33704">MYPRFALEYLRRLLAYPKGKGDEHLSLYLEVADKDSLPDGWSRIAKLTIILINQTNSTMSIKQETKQSLALFSTHAEAEHQFKKGDSGWGFASFFPLSKLQDKNGGYLVDGTCVIEAEVSVTNVFPISTDEPSNYSIHSDQSIDSMSDLDVAESISIKDESFLKLISREPTSSVFDAKRVVPSIEDVTSSVKEHFDKLILLPLDDLVYPKNETAMIETLSTLGNNLSLFSDDRAKQIMQLKANFPITVEKWRDLVQVKDNCQRSLSTSEITKNLLKDSVETKKRIKTQLEELKIREEE</sequence>
<dbReference type="Proteomes" id="UP000594638">
    <property type="component" value="Unassembled WGS sequence"/>
</dbReference>
<evidence type="ECO:0000259" key="2">
    <source>
        <dbReference type="PROSITE" id="PS50144"/>
    </source>
</evidence>
<dbReference type="PANTHER" id="PTHR46236">
    <property type="entry name" value="TRAF-LIKE SUPERFAMILY PROTEIN"/>
    <property type="match status" value="1"/>
</dbReference>
<reference evidence="3 4" key="1">
    <citation type="submission" date="2019-12" db="EMBL/GenBank/DDBJ databases">
        <authorList>
            <person name="Alioto T."/>
            <person name="Alioto T."/>
            <person name="Gomez Garrido J."/>
        </authorList>
    </citation>
    <scope>NUCLEOTIDE SEQUENCE [LARGE SCALE GENOMIC DNA]</scope>
</reference>
<proteinExistence type="predicted"/>
<dbReference type="OrthoDB" id="1303247at2759"/>
<keyword evidence="1" id="KW-0175">Coiled coil</keyword>
<dbReference type="PROSITE" id="PS50144">
    <property type="entry name" value="MATH"/>
    <property type="match status" value="1"/>
</dbReference>
<dbReference type="PANTHER" id="PTHR46236:SF35">
    <property type="entry name" value="MATH DOMAIN-CONTAINING PROTEIN"/>
    <property type="match status" value="1"/>
</dbReference>
<organism evidence="3 4">
    <name type="scientific">Olea europaea subsp. europaea</name>
    <dbReference type="NCBI Taxonomy" id="158383"/>
    <lineage>
        <taxon>Eukaryota</taxon>
        <taxon>Viridiplantae</taxon>
        <taxon>Streptophyta</taxon>
        <taxon>Embryophyta</taxon>
        <taxon>Tracheophyta</taxon>
        <taxon>Spermatophyta</taxon>
        <taxon>Magnoliopsida</taxon>
        <taxon>eudicotyledons</taxon>
        <taxon>Gunneridae</taxon>
        <taxon>Pentapetalae</taxon>
        <taxon>asterids</taxon>
        <taxon>lamiids</taxon>
        <taxon>Lamiales</taxon>
        <taxon>Oleaceae</taxon>
        <taxon>Oleeae</taxon>
        <taxon>Olea</taxon>
    </lineage>
</organism>
<protein>
    <submittedName>
        <fullName evidence="3">MATH domain and coiled-coil domain-containing At3g58360-like isoform X1</fullName>
    </submittedName>
</protein>
<gene>
    <name evidence="3" type="ORF">OLEA9_A084706</name>
</gene>
<evidence type="ECO:0000256" key="1">
    <source>
        <dbReference type="ARBA" id="ARBA00023054"/>
    </source>
</evidence>
<dbReference type="AlphaFoldDB" id="A0A8S0UIB5"/>
<comment type="caution">
    <text evidence="3">The sequence shown here is derived from an EMBL/GenBank/DDBJ whole genome shotgun (WGS) entry which is preliminary data.</text>
</comment>
<evidence type="ECO:0000313" key="4">
    <source>
        <dbReference type="Proteomes" id="UP000594638"/>
    </source>
</evidence>
<accession>A0A8S0UIB5</accession>
<dbReference type="Gramene" id="OE9A084706T1">
    <property type="protein sequence ID" value="OE9A084706C1"/>
    <property type="gene ID" value="OE9A084706"/>
</dbReference>